<keyword evidence="9" id="KW-0812">Transmembrane</keyword>
<dbReference type="PANTHER" id="PTHR13036:SF0">
    <property type="entry name" value="CHITOBIOSYLDIPHOSPHODOLICHOL BETA-MANNOSYLTRANSFERASE"/>
    <property type="match status" value="1"/>
</dbReference>
<dbReference type="GO" id="GO:0004578">
    <property type="term" value="F:chitobiosyldiphosphodolichol beta-mannosyltransferase activity"/>
    <property type="evidence" value="ECO:0007669"/>
    <property type="project" value="UniProtKB-EC"/>
</dbReference>
<dbReference type="InterPro" id="IPR011697">
    <property type="entry name" value="Peptidase_C26"/>
</dbReference>
<dbReference type="RefSeq" id="XP_017887486.1">
    <property type="nucleotide sequence ID" value="XM_018031997.2"/>
</dbReference>
<dbReference type="EC" id="3.4.19.9" evidence="20"/>
<feature type="domain" description="Glycosyl transferase family 1" evidence="21">
    <location>
        <begin position="263"/>
        <end position="422"/>
    </location>
</feature>
<dbReference type="Gene3D" id="3.40.50.2000">
    <property type="entry name" value="Glycogen Phosphorylase B"/>
    <property type="match status" value="2"/>
</dbReference>
<feature type="active site" description="Proton donor" evidence="19">
    <location>
        <position position="666"/>
    </location>
</feature>
<keyword evidence="5" id="KW-0964">Secreted</keyword>
<dbReference type="InterPro" id="IPR001296">
    <property type="entry name" value="Glyco_trans_1"/>
</dbReference>
<evidence type="ECO:0000256" key="13">
    <source>
        <dbReference type="ARBA" id="ARBA00022968"/>
    </source>
</evidence>
<protein>
    <recommendedName>
        <fullName evidence="20">folate gamma-glutamyl hydrolase</fullName>
        <ecNumber evidence="20">3.4.19.9</ecNumber>
    </recommendedName>
</protein>
<accession>A0AAJ7J8P6</accession>
<dbReference type="Pfam" id="PF07722">
    <property type="entry name" value="Peptidase_C26"/>
    <property type="match status" value="1"/>
</dbReference>
<keyword evidence="15" id="KW-0472">Membrane</keyword>
<dbReference type="InterPro" id="IPR026051">
    <property type="entry name" value="ALG1-like"/>
</dbReference>
<comment type="catalytic activity">
    <reaction evidence="16">
        <text>an N,N'-diacetylchitobiosyl-diphospho-di-trans,poly-cis-dolichol + GDP-alpha-D-mannose = a beta-D-Man-(1-&gt;4)-beta-D-GlcNAc-(1-&gt;4)-alpha-D-GlcNAc-diphospho-di-trans,poly-cis-dolichol + GDP + H(+)</text>
        <dbReference type="Rhea" id="RHEA:13865"/>
        <dbReference type="Rhea" id="RHEA-COMP:19510"/>
        <dbReference type="Rhea" id="RHEA-COMP:19511"/>
        <dbReference type="ChEBI" id="CHEBI:15378"/>
        <dbReference type="ChEBI" id="CHEBI:57269"/>
        <dbReference type="ChEBI" id="CHEBI:57527"/>
        <dbReference type="ChEBI" id="CHEBI:58189"/>
        <dbReference type="ChEBI" id="CHEBI:58472"/>
        <dbReference type="EC" id="2.4.1.142"/>
    </reaction>
    <physiologicalReaction direction="left-to-right" evidence="16">
        <dbReference type="Rhea" id="RHEA:13866"/>
    </physiologicalReaction>
</comment>
<keyword evidence="22" id="KW-1185">Reference proteome</keyword>
<evidence type="ECO:0000256" key="9">
    <source>
        <dbReference type="ARBA" id="ARBA00022692"/>
    </source>
</evidence>
<keyword evidence="6" id="KW-0597">Phosphoprotein</keyword>
<evidence type="ECO:0000256" key="20">
    <source>
        <dbReference type="PROSITE-ProRule" id="PRU00607"/>
    </source>
</evidence>
<evidence type="ECO:0000256" key="6">
    <source>
        <dbReference type="ARBA" id="ARBA00022553"/>
    </source>
</evidence>
<evidence type="ECO:0000256" key="17">
    <source>
        <dbReference type="ARBA" id="ARBA00056362"/>
    </source>
</evidence>
<evidence type="ECO:0000256" key="19">
    <source>
        <dbReference type="PIRSR" id="PIRSR615527-1"/>
    </source>
</evidence>
<comment type="catalytic activity">
    <reaction evidence="20">
        <text>(6S)-5,6,7,8-tetrahydrofolyl-(gamma-L-Glu)(n) + (n-1) H2O = (6S)-5,6,7,8-tetrahydrofolate + (n-1) L-glutamate</text>
        <dbReference type="Rhea" id="RHEA:56784"/>
        <dbReference type="Rhea" id="RHEA-COMP:14738"/>
        <dbReference type="ChEBI" id="CHEBI:15377"/>
        <dbReference type="ChEBI" id="CHEBI:29985"/>
        <dbReference type="ChEBI" id="CHEBI:57453"/>
        <dbReference type="ChEBI" id="CHEBI:141005"/>
        <dbReference type="EC" id="3.4.19.9"/>
    </reaction>
</comment>
<evidence type="ECO:0000256" key="18">
    <source>
        <dbReference type="ARBA" id="ARBA00061237"/>
    </source>
</evidence>
<dbReference type="FunFam" id="3.40.50.880:FF:000024">
    <property type="entry name" value="Folate gamma-glutamyl hydrolase"/>
    <property type="match status" value="1"/>
</dbReference>
<comment type="function">
    <text evidence="17">Mannosyltransferase that operates in the biosynthetic pathway of dolichol-linked oligosaccharides, the glycan precursors employed in protein asparagine (N)-glycosylation. The assembly of dolichol-linked oligosaccharides begins on the cytosolic side of the endoplasmic reticulum membrane and finishes in its lumen. The sequential addition of sugars to dolichol pyrophosphate produces dolichol-linked oligosaccharides containing fourteen sugars, including two GlcNAcs, nine mannoses and three glucoses. Once assembled, the oligosaccharide is transferred from the lipid to nascent proteins by oligosaccharyltransferases. Catalyzes, on the cytoplasmic face of the endoplasmic reticulum, the addition of the first mannose residues to the dolichol-linked oligosaccharide chain, to produce Man1GlcNAc(2)-PP-dolichol core oligosaccharide. Man1GlcNAc(2)-PP-dolichol is a substrate for ALG2, the following enzyme in the biosynthetic pathway.</text>
</comment>
<dbReference type="SUPFAM" id="SSF53756">
    <property type="entry name" value="UDP-Glycosyltransferase/glycogen phosphorylase"/>
    <property type="match status" value="1"/>
</dbReference>
<dbReference type="GO" id="GO:0034722">
    <property type="term" value="F:gamma-glutamyl-peptidase activity"/>
    <property type="evidence" value="ECO:0007669"/>
    <property type="project" value="UniProtKB-UniRule"/>
</dbReference>
<keyword evidence="14" id="KW-1133">Transmembrane helix</keyword>
<dbReference type="KEGG" id="ccal:108629365"/>
<evidence type="ECO:0000256" key="16">
    <source>
        <dbReference type="ARBA" id="ARBA00045071"/>
    </source>
</evidence>
<comment type="similarity">
    <text evidence="18">Belongs to the glycosyltransferase group 1 family. Glycosyltransferase 33 subfamily.</text>
</comment>
<keyword evidence="13" id="KW-0735">Signal-anchor</keyword>
<evidence type="ECO:0000256" key="2">
    <source>
        <dbReference type="ARBA" id="ARBA00004389"/>
    </source>
</evidence>
<dbReference type="InterPro" id="IPR029062">
    <property type="entry name" value="Class_I_gatase-like"/>
</dbReference>
<dbReference type="InterPro" id="IPR015527">
    <property type="entry name" value="Pept_C26_g-glut_hydrolase"/>
</dbReference>
<evidence type="ECO:0000256" key="12">
    <source>
        <dbReference type="ARBA" id="ARBA00022824"/>
    </source>
</evidence>
<dbReference type="Proteomes" id="UP000694925">
    <property type="component" value="Unplaced"/>
</dbReference>
<keyword evidence="12" id="KW-0256">Endoplasmic reticulum</keyword>
<feature type="active site" evidence="20">
    <location>
        <position position="666"/>
    </location>
</feature>
<dbReference type="FunFam" id="3.40.50.2000:FF:000109">
    <property type="entry name" value="Chitobiosyldiphosphodolichol beta-mannosyltransferase"/>
    <property type="match status" value="1"/>
</dbReference>
<dbReference type="SUPFAM" id="SSF52317">
    <property type="entry name" value="Class I glutamine amidotransferase-like"/>
    <property type="match status" value="1"/>
</dbReference>
<dbReference type="GeneID" id="108629365"/>
<dbReference type="FunFam" id="3.40.50.2000:FF:000096">
    <property type="entry name" value="ALG1, chitobiosyldiphosphodolichol beta-mannosyltransferase"/>
    <property type="match status" value="1"/>
</dbReference>
<reference evidence="23" key="1">
    <citation type="submission" date="2025-08" db="UniProtKB">
        <authorList>
            <consortium name="RefSeq"/>
        </authorList>
    </citation>
    <scope>IDENTIFICATION</scope>
    <source>
        <tissue evidence="23">Whole body</tissue>
    </source>
</reference>
<name>A0AAJ7J8P6_9HYME</name>
<sequence length="741" mass="84984">MWGICLLCAIPVILFVLRKLILNVYKKRKHITIVVLGDLGRSPRMQYHALSFAKEGFTVDFVGYRGSTPLKEIRQNHNIHIHYLWPLPELEALPRLLYYAMKTVIQTTNLVWILVMNAVVDDILVQNPPAIPTIPVCWLYSMLVNGRLILDWHNYAYTLMVLNLGNDHLLVKITKLVESYFGSRADRNFCVSQAMKEDLERNWGVKAKVLYDRPAKEFRPISLTEKHEFLLSLSNKYDVFNGQTKDSTIFTECLENEVQLLSKRPGLLVSSTSWTEDEDFSILINALQDYENAFVEDDCNLPDLICVITGKGPIKEFYVAIVKLKNWKHVVVVTPWLANEDYPKMLASADLGISLHTSSSGLDLPMKVIDMFGCELPVCAYNFKCLSELVKHNENGMVFASDKELAAQLKSWFEDFPNNKHQQELEKKFRAELHEFQKSRWHGTDGMLNNRPIIGVLAQEVSPTMKNKIGNDIYTSYIAASYVKFIEGAGARVVPIMIGKNKAYYEDVLSQINGVLWPGGATYFNGGYADAGDIIYKIAKKMNENSDYFPIFGICLGFELLTYVVANRAEHRISCSSNAQTIPLVFSPDYRNSRMFGNISSEIKDILETKNVTANFHHFCVTKNALKKVGINDKFRILSTNWDLSETKFISSLEHVTYPFYGLQFHPEKNLYEWIIGGNIPHGKNAIKASQYFANFFVSEARKNTHEFHSKRQEIKSLIYNYNPKYTRLNNLTFEQCYFFE</sequence>
<evidence type="ECO:0000259" key="21">
    <source>
        <dbReference type="Pfam" id="PF00534"/>
    </source>
</evidence>
<evidence type="ECO:0000313" key="23">
    <source>
        <dbReference type="RefSeq" id="XP_017887486.1"/>
    </source>
</evidence>
<evidence type="ECO:0000256" key="14">
    <source>
        <dbReference type="ARBA" id="ARBA00022989"/>
    </source>
</evidence>
<dbReference type="PROSITE" id="PS51275">
    <property type="entry name" value="PEPTIDASE_C26_GGH"/>
    <property type="match status" value="1"/>
</dbReference>
<keyword evidence="8" id="KW-0808">Transferase</keyword>
<dbReference type="GO" id="GO:0005789">
    <property type="term" value="C:endoplasmic reticulum membrane"/>
    <property type="evidence" value="ECO:0007669"/>
    <property type="project" value="UniProtKB-SubCell"/>
</dbReference>
<evidence type="ECO:0000256" key="15">
    <source>
        <dbReference type="ARBA" id="ARBA00023136"/>
    </source>
</evidence>
<keyword evidence="10" id="KW-0732">Signal</keyword>
<comment type="similarity">
    <text evidence="4">Belongs to the peptidase C26 family.</text>
</comment>
<dbReference type="CTD" id="56052"/>
<comment type="subcellular location">
    <subcellularLocation>
        <location evidence="2">Endoplasmic reticulum membrane</location>
        <topology evidence="2">Single-pass membrane protein</topology>
    </subcellularLocation>
    <subcellularLocation>
        <location evidence="1">Secreted</location>
        <location evidence="1">Extracellular space</location>
    </subcellularLocation>
</comment>
<evidence type="ECO:0000256" key="10">
    <source>
        <dbReference type="ARBA" id="ARBA00022729"/>
    </source>
</evidence>
<evidence type="ECO:0000256" key="4">
    <source>
        <dbReference type="ARBA" id="ARBA00011083"/>
    </source>
</evidence>
<gene>
    <name evidence="23" type="primary">LOC108629365</name>
</gene>
<comment type="pathway">
    <text evidence="3">Protein modification; protein glycosylation.</text>
</comment>
<evidence type="ECO:0000256" key="8">
    <source>
        <dbReference type="ARBA" id="ARBA00022679"/>
    </source>
</evidence>
<dbReference type="GO" id="GO:0005576">
    <property type="term" value="C:extracellular region"/>
    <property type="evidence" value="ECO:0007669"/>
    <property type="project" value="UniProtKB-SubCell"/>
</dbReference>
<dbReference type="PANTHER" id="PTHR13036">
    <property type="entry name" value="BETA1,4 MANNOSYLTRANSFERASE"/>
    <property type="match status" value="1"/>
</dbReference>
<evidence type="ECO:0000256" key="3">
    <source>
        <dbReference type="ARBA" id="ARBA00004922"/>
    </source>
</evidence>
<evidence type="ECO:0000256" key="7">
    <source>
        <dbReference type="ARBA" id="ARBA00022676"/>
    </source>
</evidence>
<dbReference type="Pfam" id="PF00534">
    <property type="entry name" value="Glycos_transf_1"/>
    <property type="match status" value="1"/>
</dbReference>
<evidence type="ECO:0000256" key="5">
    <source>
        <dbReference type="ARBA" id="ARBA00022525"/>
    </source>
</evidence>
<feature type="active site" description="Nucleophile" evidence="19 20">
    <location>
        <position position="555"/>
    </location>
</feature>
<keyword evidence="7" id="KW-0328">Glycosyltransferase</keyword>
<evidence type="ECO:0000256" key="1">
    <source>
        <dbReference type="ARBA" id="ARBA00004239"/>
    </source>
</evidence>
<dbReference type="AlphaFoldDB" id="A0AAJ7J8P6"/>
<proteinExistence type="inferred from homology"/>
<evidence type="ECO:0000313" key="22">
    <source>
        <dbReference type="Proteomes" id="UP000694925"/>
    </source>
</evidence>
<organism evidence="22 23">
    <name type="scientific">Ceratina calcarata</name>
    <dbReference type="NCBI Taxonomy" id="156304"/>
    <lineage>
        <taxon>Eukaryota</taxon>
        <taxon>Metazoa</taxon>
        <taxon>Ecdysozoa</taxon>
        <taxon>Arthropoda</taxon>
        <taxon>Hexapoda</taxon>
        <taxon>Insecta</taxon>
        <taxon>Pterygota</taxon>
        <taxon>Neoptera</taxon>
        <taxon>Endopterygota</taxon>
        <taxon>Hymenoptera</taxon>
        <taxon>Apocrita</taxon>
        <taxon>Aculeata</taxon>
        <taxon>Apoidea</taxon>
        <taxon>Anthophila</taxon>
        <taxon>Apidae</taxon>
        <taxon>Ceratina</taxon>
        <taxon>Zadontomerus</taxon>
    </lineage>
</organism>
<keyword evidence="11 20" id="KW-0378">Hydrolase</keyword>
<dbReference type="Gene3D" id="3.40.50.880">
    <property type="match status" value="1"/>
</dbReference>
<evidence type="ECO:0000256" key="11">
    <source>
        <dbReference type="ARBA" id="ARBA00022801"/>
    </source>
</evidence>
<dbReference type="PROSITE" id="PS51273">
    <property type="entry name" value="GATASE_TYPE_1"/>
    <property type="match status" value="1"/>
</dbReference>